<dbReference type="EMBL" id="BQNB010012266">
    <property type="protein sequence ID" value="GJT01388.1"/>
    <property type="molecule type" value="Genomic_DNA"/>
</dbReference>
<protein>
    <submittedName>
        <fullName evidence="3">Ribonuclease H-like domain-containing protein</fullName>
    </submittedName>
</protein>
<feature type="domain" description="Integrase catalytic" evidence="2">
    <location>
        <begin position="81"/>
        <end position="126"/>
    </location>
</feature>
<comment type="caution">
    <text evidence="3">The sequence shown here is derived from an EMBL/GenBank/DDBJ whole genome shotgun (WGS) entry which is preliminary data.</text>
</comment>
<feature type="compositionally biased region" description="Acidic residues" evidence="1">
    <location>
        <begin position="158"/>
        <end position="167"/>
    </location>
</feature>
<evidence type="ECO:0000259" key="2">
    <source>
        <dbReference type="PROSITE" id="PS50994"/>
    </source>
</evidence>
<gene>
    <name evidence="3" type="ORF">Tco_0822557</name>
</gene>
<organism evidence="3 4">
    <name type="scientific">Tanacetum coccineum</name>
    <dbReference type="NCBI Taxonomy" id="301880"/>
    <lineage>
        <taxon>Eukaryota</taxon>
        <taxon>Viridiplantae</taxon>
        <taxon>Streptophyta</taxon>
        <taxon>Embryophyta</taxon>
        <taxon>Tracheophyta</taxon>
        <taxon>Spermatophyta</taxon>
        <taxon>Magnoliopsida</taxon>
        <taxon>eudicotyledons</taxon>
        <taxon>Gunneridae</taxon>
        <taxon>Pentapetalae</taxon>
        <taxon>asterids</taxon>
        <taxon>campanulids</taxon>
        <taxon>Asterales</taxon>
        <taxon>Asteraceae</taxon>
        <taxon>Asteroideae</taxon>
        <taxon>Anthemideae</taxon>
        <taxon>Anthemidinae</taxon>
        <taxon>Tanacetum</taxon>
    </lineage>
</organism>
<evidence type="ECO:0000313" key="3">
    <source>
        <dbReference type="EMBL" id="GJT01388.1"/>
    </source>
</evidence>
<dbReference type="PROSITE" id="PS50994">
    <property type="entry name" value="INTEGRASE"/>
    <property type="match status" value="1"/>
</dbReference>
<dbReference type="InterPro" id="IPR036397">
    <property type="entry name" value="RNaseH_sf"/>
</dbReference>
<accession>A0ABQ5AGD0</accession>
<evidence type="ECO:0000256" key="1">
    <source>
        <dbReference type="SAM" id="MobiDB-lite"/>
    </source>
</evidence>
<dbReference type="InterPro" id="IPR012337">
    <property type="entry name" value="RNaseH-like_sf"/>
</dbReference>
<dbReference type="PANTHER" id="PTHR11439">
    <property type="entry name" value="GAG-POL-RELATED RETROTRANSPOSON"/>
    <property type="match status" value="1"/>
</dbReference>
<dbReference type="PANTHER" id="PTHR11439:SF508">
    <property type="entry name" value="RNA-DIRECTED DNA POLYMERASE"/>
    <property type="match status" value="1"/>
</dbReference>
<dbReference type="InterPro" id="IPR001584">
    <property type="entry name" value="Integrase_cat-core"/>
</dbReference>
<dbReference type="Gene3D" id="3.30.420.10">
    <property type="entry name" value="Ribonuclease H-like superfamily/Ribonuclease H"/>
    <property type="match status" value="1"/>
</dbReference>
<dbReference type="InterPro" id="IPR043502">
    <property type="entry name" value="DNA/RNA_pol_sf"/>
</dbReference>
<sequence>MIKDSKYFVGFDESKCYIQDLKLGKIVGTSSESGGLYMFDCDHNGKTFAGMSNSGIVSYVSKELWHIRLGHPVDQFEIKVKVIRSDNGTEFVNNKMSDLFTSLGIIHQTSCSYTPQQNGIAERKHRHMLPSSVLSGASPFKIVYGKEPSLSYLRDFSPNDEEGDSSTEDGGAGAAPIQNEGVVPLATQIEDNVTSEGNKVRRSSRPKSQPIRFNDYVVSSNVKYGLEKFVCYSKLSSVNYCFSTVLNKSVEPKSYIEACNDENWINAMNLEMEALHRNVRCLIGLAISKNWSLFQLDVNNAFFYGDLDEEVYMALPLERFHLEKYCLELLSEYGLLACKPAATPLQQNNVLSFEETKNDKFLPSTTEYQKLVGKLIYLSVTRPDIAYDVHCLSQHMHAPLQSHFSVGLRVLRFLKQAPSTGVQFNKGNEFRLHAFSDADWAKCLKTRKSVSGFYVYFCNNLVSWKSKKQATISRSSAESEYRCLTSTTCEVIWIAKILKDLDIEGLFPVDLYCDSSAAIQIAANPIGSANNVADVLTKELSVTQHVEFCKKLGLVDMFKP</sequence>
<reference evidence="3" key="1">
    <citation type="journal article" date="2022" name="Int. J. Mol. Sci.">
        <title>Draft Genome of Tanacetum Coccineum: Genomic Comparison of Closely Related Tanacetum-Family Plants.</title>
        <authorList>
            <person name="Yamashiro T."/>
            <person name="Shiraishi A."/>
            <person name="Nakayama K."/>
            <person name="Satake H."/>
        </authorList>
    </citation>
    <scope>NUCLEOTIDE SEQUENCE</scope>
</reference>
<proteinExistence type="predicted"/>
<name>A0ABQ5AGD0_9ASTR</name>
<dbReference type="SUPFAM" id="SSF53098">
    <property type="entry name" value="Ribonuclease H-like"/>
    <property type="match status" value="1"/>
</dbReference>
<feature type="region of interest" description="Disordered" evidence="1">
    <location>
        <begin position="154"/>
        <end position="177"/>
    </location>
</feature>
<dbReference type="CDD" id="cd09272">
    <property type="entry name" value="RNase_HI_RT_Ty1"/>
    <property type="match status" value="1"/>
</dbReference>
<keyword evidence="4" id="KW-1185">Reference proteome</keyword>
<evidence type="ECO:0000313" key="4">
    <source>
        <dbReference type="Proteomes" id="UP001151760"/>
    </source>
</evidence>
<reference evidence="3" key="2">
    <citation type="submission" date="2022-01" db="EMBL/GenBank/DDBJ databases">
        <authorList>
            <person name="Yamashiro T."/>
            <person name="Shiraishi A."/>
            <person name="Satake H."/>
            <person name="Nakayama K."/>
        </authorList>
    </citation>
    <scope>NUCLEOTIDE SEQUENCE</scope>
</reference>
<dbReference type="Proteomes" id="UP001151760">
    <property type="component" value="Unassembled WGS sequence"/>
</dbReference>
<dbReference type="SUPFAM" id="SSF56672">
    <property type="entry name" value="DNA/RNA polymerases"/>
    <property type="match status" value="1"/>
</dbReference>